<evidence type="ECO:0000259" key="7">
    <source>
        <dbReference type="PROSITE" id="PS50237"/>
    </source>
</evidence>
<keyword evidence="9" id="KW-1185">Reference proteome</keyword>
<dbReference type="PROSITE" id="PS50237">
    <property type="entry name" value="HECT"/>
    <property type="match status" value="1"/>
</dbReference>
<name>A0A0D2WID9_CAPO3</name>
<dbReference type="Pfam" id="PF00632">
    <property type="entry name" value="HECT"/>
    <property type="match status" value="1"/>
</dbReference>
<evidence type="ECO:0000313" key="9">
    <source>
        <dbReference type="Proteomes" id="UP000008743"/>
    </source>
</evidence>
<feature type="compositionally biased region" description="Low complexity" evidence="6">
    <location>
        <begin position="16"/>
        <end position="43"/>
    </location>
</feature>
<feature type="compositionally biased region" description="Basic and acidic residues" evidence="6">
    <location>
        <begin position="48"/>
        <end position="61"/>
    </location>
</feature>
<dbReference type="RefSeq" id="XP_004365219.1">
    <property type="nucleotide sequence ID" value="XM_004365162.2"/>
</dbReference>
<evidence type="ECO:0000313" key="8">
    <source>
        <dbReference type="EMBL" id="KJE88758.1"/>
    </source>
</evidence>
<dbReference type="SUPFAM" id="SSF56204">
    <property type="entry name" value="Hect, E3 ligase catalytic domain"/>
    <property type="match status" value="1"/>
</dbReference>
<dbReference type="GO" id="GO:0006511">
    <property type="term" value="P:ubiquitin-dependent protein catabolic process"/>
    <property type="evidence" value="ECO:0007669"/>
    <property type="project" value="TreeGrafter"/>
</dbReference>
<keyword evidence="4 5" id="KW-0833">Ubl conjugation pathway</keyword>
<dbReference type="InterPro" id="IPR035983">
    <property type="entry name" value="Hect_E3_ubiquitin_ligase"/>
</dbReference>
<keyword evidence="3" id="KW-0808">Transferase</keyword>
<organism evidence="8 9">
    <name type="scientific">Capsaspora owczarzaki (strain ATCC 30864)</name>
    <dbReference type="NCBI Taxonomy" id="595528"/>
    <lineage>
        <taxon>Eukaryota</taxon>
        <taxon>Filasterea</taxon>
        <taxon>Capsaspora</taxon>
    </lineage>
</organism>
<dbReference type="FunFam" id="3.30.2410.10:FF:000011">
    <property type="entry name" value="Putative Ubiquitin-protein ligase E3C"/>
    <property type="match status" value="1"/>
</dbReference>
<dbReference type="EC" id="2.3.2.26" evidence="2"/>
<dbReference type="SMART" id="SM00119">
    <property type="entry name" value="HECTc"/>
    <property type="match status" value="1"/>
</dbReference>
<feature type="active site" description="Glycyl thioester intermediate" evidence="5">
    <location>
        <position position="1277"/>
    </location>
</feature>
<proteinExistence type="predicted"/>
<feature type="compositionally biased region" description="Polar residues" evidence="6">
    <location>
        <begin position="1"/>
        <end position="15"/>
    </location>
</feature>
<dbReference type="Gene3D" id="3.90.1750.10">
    <property type="entry name" value="Hect, E3 ligase catalytic domains"/>
    <property type="match status" value="1"/>
</dbReference>
<feature type="compositionally biased region" description="Acidic residues" evidence="6">
    <location>
        <begin position="444"/>
        <end position="455"/>
    </location>
</feature>
<evidence type="ECO:0000256" key="1">
    <source>
        <dbReference type="ARBA" id="ARBA00000885"/>
    </source>
</evidence>
<accession>A0A0D2WID9</accession>
<dbReference type="FunFam" id="3.30.2160.10:FF:000002">
    <property type="entry name" value="Putative Ubiquitin-protein ligase E3C"/>
    <property type="match status" value="1"/>
</dbReference>
<dbReference type="PANTHER" id="PTHR45700:SF2">
    <property type="entry name" value="UBIQUITIN-PROTEIN LIGASE E3C"/>
    <property type="match status" value="1"/>
</dbReference>
<dbReference type="Gene3D" id="3.30.2410.10">
    <property type="entry name" value="Hect, E3 ligase catalytic domain"/>
    <property type="match status" value="1"/>
</dbReference>
<dbReference type="Proteomes" id="UP000008743">
    <property type="component" value="Unassembled WGS sequence"/>
</dbReference>
<dbReference type="GO" id="GO:0061630">
    <property type="term" value="F:ubiquitin protein ligase activity"/>
    <property type="evidence" value="ECO:0007669"/>
    <property type="project" value="UniProtKB-EC"/>
</dbReference>
<reference evidence="9" key="1">
    <citation type="submission" date="2011-02" db="EMBL/GenBank/DDBJ databases">
        <title>The Genome Sequence of Capsaspora owczarzaki ATCC 30864.</title>
        <authorList>
            <person name="Russ C."/>
            <person name="Cuomo C."/>
            <person name="Burger G."/>
            <person name="Gray M.W."/>
            <person name="Holland P.W.H."/>
            <person name="King N."/>
            <person name="Lang F.B.F."/>
            <person name="Roger A.J."/>
            <person name="Ruiz-Trillo I."/>
            <person name="Young S.K."/>
            <person name="Zeng Q."/>
            <person name="Gargeya S."/>
            <person name="Alvarado L."/>
            <person name="Berlin A."/>
            <person name="Chapman S.B."/>
            <person name="Chen Z."/>
            <person name="Freedman E."/>
            <person name="Gellesch M."/>
            <person name="Goldberg J."/>
            <person name="Griggs A."/>
            <person name="Gujja S."/>
            <person name="Heilman E."/>
            <person name="Heiman D."/>
            <person name="Howarth C."/>
            <person name="Mehta T."/>
            <person name="Neiman D."/>
            <person name="Pearson M."/>
            <person name="Roberts A."/>
            <person name="Saif S."/>
            <person name="Shea T."/>
            <person name="Shenoy N."/>
            <person name="Sisk P."/>
            <person name="Stolte C."/>
            <person name="Sykes S."/>
            <person name="White J."/>
            <person name="Yandava C."/>
            <person name="Haas B."/>
            <person name="Nusbaum C."/>
            <person name="Birren B."/>
        </authorList>
    </citation>
    <scope>NUCLEOTIDE SEQUENCE</scope>
    <source>
        <strain evidence="9">ATCC 30864</strain>
    </source>
</reference>
<dbReference type="eggNOG" id="KOG0942">
    <property type="taxonomic scope" value="Eukaryota"/>
</dbReference>
<comment type="catalytic activity">
    <reaction evidence="1">
        <text>S-ubiquitinyl-[E2 ubiquitin-conjugating enzyme]-L-cysteine + [acceptor protein]-L-lysine = [E2 ubiquitin-conjugating enzyme]-L-cysteine + N(6)-ubiquitinyl-[acceptor protein]-L-lysine.</text>
        <dbReference type="EC" id="2.3.2.26"/>
    </reaction>
</comment>
<dbReference type="EMBL" id="KE346360">
    <property type="protein sequence ID" value="KJE88758.1"/>
    <property type="molecule type" value="Genomic_DNA"/>
</dbReference>
<evidence type="ECO:0000256" key="6">
    <source>
        <dbReference type="SAM" id="MobiDB-lite"/>
    </source>
</evidence>
<keyword evidence="8" id="KW-0436">Ligase</keyword>
<protein>
    <recommendedName>
        <fullName evidence="2">HECT-type E3 ubiquitin transferase</fullName>
        <ecNumber evidence="2">2.3.2.26</ecNumber>
    </recommendedName>
</protein>
<feature type="domain" description="HECT" evidence="7">
    <location>
        <begin position="974"/>
        <end position="1309"/>
    </location>
</feature>
<dbReference type="PANTHER" id="PTHR45700">
    <property type="entry name" value="UBIQUITIN-PROTEIN LIGASE E3C"/>
    <property type="match status" value="1"/>
</dbReference>
<dbReference type="InterPro" id="IPR044611">
    <property type="entry name" value="E3A/B/C-like"/>
</dbReference>
<dbReference type="CDD" id="cd00078">
    <property type="entry name" value="HECTc"/>
    <property type="match status" value="1"/>
</dbReference>
<dbReference type="Gene3D" id="3.30.2160.10">
    <property type="entry name" value="Hect, E3 ligase catalytic domain"/>
    <property type="match status" value="1"/>
</dbReference>
<evidence type="ECO:0000256" key="4">
    <source>
        <dbReference type="ARBA" id="ARBA00022786"/>
    </source>
</evidence>
<dbReference type="InterPro" id="IPR000569">
    <property type="entry name" value="HECT_dom"/>
</dbReference>
<dbReference type="GO" id="GO:0016874">
    <property type="term" value="F:ligase activity"/>
    <property type="evidence" value="ECO:0007669"/>
    <property type="project" value="UniProtKB-KW"/>
</dbReference>
<evidence type="ECO:0000256" key="3">
    <source>
        <dbReference type="ARBA" id="ARBA00022679"/>
    </source>
</evidence>
<dbReference type="OrthoDB" id="8068875at2759"/>
<feature type="region of interest" description="Disordered" evidence="6">
    <location>
        <begin position="1"/>
        <end position="61"/>
    </location>
</feature>
<evidence type="ECO:0000256" key="5">
    <source>
        <dbReference type="PROSITE-ProRule" id="PRU00104"/>
    </source>
</evidence>
<dbReference type="GO" id="GO:0000209">
    <property type="term" value="P:protein polyubiquitination"/>
    <property type="evidence" value="ECO:0007669"/>
    <property type="project" value="InterPro"/>
</dbReference>
<sequence>MNSAFFGGKSSQRTVSMSGRGSASAPGSASGSRGASSNVSSAALIEQQQRERAERSALRQRHEAAARIQKCFKRMRAAAGARRQLRVEFDWALSQLHTVDAGRAALDDTNAPTAMSIDTPVLSSNHGLPGFNASTQPLPSPRQPAAIQSLLPLIRRLAIFHSLRDASDLSRVEHLAAELLVCLESTTFKQDNAPLLSSKAFLQSLFVAMKQFAVIVLKRLTSPKASVSVLSFGFLNMITDPSKWQSFSATPDTARDAHEAHQSLLVKLRENNSLAILINLLLLATDHRIQEPVAASTFALKDPVPIVEVLVRTLPPASSGLPFLLRHLFTIPLLSTRLSATQLAILFRNVTLQSMFSVASVSLSVELVESGALEPASLAAISGNLAEIVNHPKSFGGDASSPAFIQAVYHYTVLQCAIVSYLPHGAFGAAFEAELERSHSASIDSDDEDNDTFEEEQQRRRRLLASGASASTGPRTVPAWQRPSAAATLTSRLSRAPAQAPPVVTAEARRAASADYFVRHPLDARLCAQLLNLGYRSHLRTLFQLATATLPADSQQGFNGSIMRLHAACTLVNLLLRRSAALRRLVLTGMLSLGAAFPAHIWRVLHASGALQTFGQRTSFTDMSHLWMLQAVSTFAELFLQILTTMDDEEFMSGSSSSASVRAGALAREHQPIQPHAPSASSSAIPMAISPANSRRESIDTSSSSSRMPFSPAELAVLSQQLTELTVALYLPEQASPAQGTDDHALRRILTLLTRHLYDRDARVHFVDPQVWRPVDLHISPEGMSVASWYDVQLVDEDSHAADQPPPASSFPATSAPGTFPAMFSTTEYGGLSAMADVRHGPASASSVSPQSPSVTIPLPSFGTSTVTTLAQLASGASQPVAMALRGPATPVTGFSRPFGVAMHYPQIRRQRQLAILRNLPFTVPFDTRIQVFRALVSDDLGRLESGDGRMFGLHLTVRRAQIFEDAFATIFPTRDQLKQRLRVTFISDIGTEEAGIGQGVVKEFLTEVIQQGFAPDTGLFLATSDNSLYPNPSAVDARSQRLFEFLGMMLGKVLYEGILVELPLARFFLGKLLGRQIYINDLASLDPQLYKNLVFVKQFQGDVEELGLAFTETESQGGFTREVDLIPGGSGIAVNNENRIRYIFAKAHYRLNSQMRVQSRAFLRGLSTIVPTDWLQLFDQDELQAFISGGEGLVDIEDLRENTVYQGSYSQTHPTILMFWDVVRSFDHVQRRDLLKFVTSCSRPPLLGFSHLVPKFGISPSGDGDSPDRLPSAATCFNLLRLPAFSSAQTLREKLLYAIEANAGFELS</sequence>
<gene>
    <name evidence="8" type="ORF">CAOG_000348</name>
</gene>
<evidence type="ECO:0000256" key="2">
    <source>
        <dbReference type="ARBA" id="ARBA00012485"/>
    </source>
</evidence>
<feature type="region of interest" description="Disordered" evidence="6">
    <location>
        <begin position="440"/>
        <end position="482"/>
    </location>
</feature>
<dbReference type="STRING" id="595528.A0A0D2WID9"/>
<dbReference type="InParanoid" id="A0A0D2WID9"/>